<proteinExistence type="predicted"/>
<dbReference type="Gene3D" id="3.30.1520.10">
    <property type="entry name" value="Phox-like domain"/>
    <property type="match status" value="1"/>
</dbReference>
<dbReference type="Proteomes" id="UP000186817">
    <property type="component" value="Unassembled WGS sequence"/>
</dbReference>
<reference evidence="6 7" key="1">
    <citation type="submission" date="2016-02" db="EMBL/GenBank/DDBJ databases">
        <title>Genome analysis of coral dinoflagellate symbionts highlights evolutionary adaptations to a symbiotic lifestyle.</title>
        <authorList>
            <person name="Aranda M."/>
            <person name="Li Y."/>
            <person name="Liew Y.J."/>
            <person name="Baumgarten S."/>
            <person name="Simakov O."/>
            <person name="Wilson M."/>
            <person name="Piel J."/>
            <person name="Ashoor H."/>
            <person name="Bougouffa S."/>
            <person name="Bajic V.B."/>
            <person name="Ryu T."/>
            <person name="Ravasi T."/>
            <person name="Bayer T."/>
            <person name="Micklem G."/>
            <person name="Kim H."/>
            <person name="Bhak J."/>
            <person name="Lajeunesse T.C."/>
            <person name="Voolstra C.R."/>
        </authorList>
    </citation>
    <scope>NUCLEOTIDE SEQUENCE [LARGE SCALE GENOMIC DNA]</scope>
    <source>
        <strain evidence="6 7">CCMP2467</strain>
    </source>
</reference>
<dbReference type="Gene3D" id="3.10.20.90">
    <property type="entry name" value="Phosphatidylinositol 3-kinase Catalytic Subunit, Chain A, domain 1"/>
    <property type="match status" value="1"/>
</dbReference>
<evidence type="ECO:0008006" key="8">
    <source>
        <dbReference type="Google" id="ProtNLM"/>
    </source>
</evidence>
<organism evidence="6 7">
    <name type="scientific">Symbiodinium microadriaticum</name>
    <name type="common">Dinoflagellate</name>
    <name type="synonym">Zooxanthella microadriatica</name>
    <dbReference type="NCBI Taxonomy" id="2951"/>
    <lineage>
        <taxon>Eukaryota</taxon>
        <taxon>Sar</taxon>
        <taxon>Alveolata</taxon>
        <taxon>Dinophyceae</taxon>
        <taxon>Suessiales</taxon>
        <taxon>Symbiodiniaceae</taxon>
        <taxon>Symbiodinium</taxon>
    </lineage>
</organism>
<dbReference type="Pfam" id="PF00789">
    <property type="entry name" value="UBX"/>
    <property type="match status" value="1"/>
</dbReference>
<dbReference type="PROSITE" id="PS50195">
    <property type="entry name" value="PX"/>
    <property type="match status" value="1"/>
</dbReference>
<feature type="domain" description="PX" evidence="5">
    <location>
        <begin position="248"/>
        <end position="377"/>
    </location>
</feature>
<evidence type="ECO:0000256" key="2">
    <source>
        <dbReference type="SAM" id="MobiDB-lite"/>
    </source>
</evidence>
<dbReference type="SUPFAM" id="SSF54236">
    <property type="entry name" value="Ubiquitin-like"/>
    <property type="match status" value="1"/>
</dbReference>
<dbReference type="InterPro" id="IPR050730">
    <property type="entry name" value="UBX_domain-protein"/>
</dbReference>
<dbReference type="OrthoDB" id="1026733at2759"/>
<evidence type="ECO:0000256" key="3">
    <source>
        <dbReference type="SAM" id="SignalP"/>
    </source>
</evidence>
<dbReference type="SMART" id="SM00166">
    <property type="entry name" value="UBX"/>
    <property type="match status" value="1"/>
</dbReference>
<dbReference type="Pfam" id="PF00787">
    <property type="entry name" value="PX"/>
    <property type="match status" value="1"/>
</dbReference>
<feature type="signal peptide" evidence="3">
    <location>
        <begin position="1"/>
        <end position="21"/>
    </location>
</feature>
<dbReference type="EMBL" id="LSRX01000625">
    <property type="protein sequence ID" value="OLP92352.1"/>
    <property type="molecule type" value="Genomic_DNA"/>
</dbReference>
<dbReference type="PANTHER" id="PTHR23322">
    <property type="entry name" value="FAS-ASSOCIATED PROTEIN"/>
    <property type="match status" value="1"/>
</dbReference>
<name>A0A1Q9DAW6_SYMMI</name>
<sequence length="555" mass="61033">MLLPLLLAATAHWAATAKSQAQELHCLRVEPADNDEAASPGAGEGLRPSLPSLAVAKHLFFPIEYADACPTTLSQLDDDCQEIELIIEDGFSAVLRRNAGVPLAMPRLMDGIANLLASQDMSSAGEGEGDDPDWSEASVTPRSEENALAEDNDGNDVATGMPLEELLAQLGAWGSAMEENLQQNMWESALQAEKVEQQLQERPLPPDMFFEVSTPHDSVPILDLGEHEATLVWHFLPQPHHPAMTDATGWHCVVTEHFVAGQGARQHVEFRAQSSTNGAPPQSLVFRFSQVDRLLGQLAQMSELRDVMLPRLPPKVTIRSTWAGRFDETFLQERQSLLTSFFEELCNILNGKYSAIGNVLDLCEPLGEFVASAARAGSTEELAAVAAVEAAIRREEDRQIIASQDAEYEESLRQDELRRIAQAEKAEKERLVAEEEARQQKAAEEEAAALLEEQRLRRETFDRQHPLPEAGMPQATVRFRAASGATIQRAFAEDTQVSALFEFAAVADWDGPALGRPFDLRTSFPVMNLQGKESQTLREAGLCPSTMLLVAEHDD</sequence>
<dbReference type="InterPro" id="IPR036871">
    <property type="entry name" value="PX_dom_sf"/>
</dbReference>
<evidence type="ECO:0000313" key="6">
    <source>
        <dbReference type="EMBL" id="OLP92352.1"/>
    </source>
</evidence>
<evidence type="ECO:0000313" key="7">
    <source>
        <dbReference type="Proteomes" id="UP000186817"/>
    </source>
</evidence>
<accession>A0A1Q9DAW6</accession>
<dbReference type="PROSITE" id="PS50033">
    <property type="entry name" value="UBX"/>
    <property type="match status" value="1"/>
</dbReference>
<keyword evidence="1" id="KW-0175">Coiled coil</keyword>
<feature type="chain" id="PRO_5012232227" description="UBX domain-containing protein" evidence="3">
    <location>
        <begin position="22"/>
        <end position="555"/>
    </location>
</feature>
<dbReference type="CDD" id="cd01767">
    <property type="entry name" value="UBX"/>
    <property type="match status" value="1"/>
</dbReference>
<feature type="domain" description="UBX" evidence="4">
    <location>
        <begin position="470"/>
        <end position="550"/>
    </location>
</feature>
<evidence type="ECO:0000259" key="5">
    <source>
        <dbReference type="PROSITE" id="PS50195"/>
    </source>
</evidence>
<dbReference type="AlphaFoldDB" id="A0A1Q9DAW6"/>
<dbReference type="InterPro" id="IPR001012">
    <property type="entry name" value="UBX_dom"/>
</dbReference>
<dbReference type="GO" id="GO:0035091">
    <property type="term" value="F:phosphatidylinositol binding"/>
    <property type="evidence" value="ECO:0007669"/>
    <property type="project" value="InterPro"/>
</dbReference>
<keyword evidence="3" id="KW-0732">Signal</keyword>
<comment type="caution">
    <text evidence="6">The sequence shown here is derived from an EMBL/GenBank/DDBJ whole genome shotgun (WGS) entry which is preliminary data.</text>
</comment>
<gene>
    <name evidence="6" type="ORF">AK812_SmicGene25864</name>
</gene>
<evidence type="ECO:0000256" key="1">
    <source>
        <dbReference type="SAM" id="Coils"/>
    </source>
</evidence>
<evidence type="ECO:0000259" key="4">
    <source>
        <dbReference type="PROSITE" id="PS50033"/>
    </source>
</evidence>
<dbReference type="InterPro" id="IPR029071">
    <property type="entry name" value="Ubiquitin-like_domsf"/>
</dbReference>
<protein>
    <recommendedName>
        <fullName evidence="8">UBX domain-containing protein</fullName>
    </recommendedName>
</protein>
<dbReference type="InterPro" id="IPR001683">
    <property type="entry name" value="PX_dom"/>
</dbReference>
<dbReference type="SUPFAM" id="SSF64268">
    <property type="entry name" value="PX domain"/>
    <property type="match status" value="1"/>
</dbReference>
<keyword evidence="7" id="KW-1185">Reference proteome</keyword>
<feature type="coiled-coil region" evidence="1">
    <location>
        <begin position="414"/>
        <end position="454"/>
    </location>
</feature>
<feature type="region of interest" description="Disordered" evidence="2">
    <location>
        <begin position="121"/>
        <end position="159"/>
    </location>
</feature>